<comment type="subcellular location">
    <subcellularLocation>
        <location evidence="2">Secreted</location>
    </subcellularLocation>
</comment>
<dbReference type="InterPro" id="IPR033113">
    <property type="entry name" value="PLA2_histidine"/>
</dbReference>
<name>A0ABP1RXU7_9HEXA</name>
<evidence type="ECO:0000256" key="1">
    <source>
        <dbReference type="ARBA" id="ARBA00001913"/>
    </source>
</evidence>
<reference evidence="11 12" key="1">
    <citation type="submission" date="2024-08" db="EMBL/GenBank/DDBJ databases">
        <authorList>
            <person name="Cucini C."/>
            <person name="Frati F."/>
        </authorList>
    </citation>
    <scope>NUCLEOTIDE SEQUENCE [LARGE SCALE GENOMIC DNA]</scope>
</reference>
<feature type="domain" description="Phospholipase A2-like central" evidence="10">
    <location>
        <begin position="265"/>
        <end position="360"/>
    </location>
</feature>
<evidence type="ECO:0000256" key="5">
    <source>
        <dbReference type="ARBA" id="ARBA00022963"/>
    </source>
</evidence>
<accession>A0ABP1RXU7</accession>
<dbReference type="Pfam" id="PF05826">
    <property type="entry name" value="Phospholip_A2_2"/>
    <property type="match status" value="1"/>
</dbReference>
<sequence>MKILSCSFALVLLLFCCTCDAITNSDGEQSNTNQEGLLNYIAISFLPDGESEIHVRFGDAIVQEASFIKENEAGVRTGLMLRQFALGPYFQKSIYKVEERSGQEIKTLLECEIINDVDTTDQFRNNFQEELRCAGVNLPVPPNLVDFLNSQSGYSNVYGSELQKEMKLSDDVFNLNQSCPDEWRNVSVQVLREDEITGELRHSLNMIAHHRECKNFQWKMKQAAVHNKNDLREETSSNGFDDSDSNGHKDSNSRRFRREAARFGIMPGTLWCGDGSLANRYQEMGAHVGTDRCCRGHDGCPFVINGMTTNYGLFNYRMHTLSHCACDEKFKSCLKQTNTGPSNFVGKLFFNFMQTKCFVLKPEKHCARRTWFGRCLKFEYTKQALLRDPTPY</sequence>
<protein>
    <recommendedName>
        <fullName evidence="3">phospholipase A2</fullName>
        <ecNumber evidence="3">3.1.1.4</ecNumber>
    </recommendedName>
    <alternativeName>
        <fullName evidence="7">Phosphatidylcholine 2-acylhydrolase</fullName>
    </alternativeName>
</protein>
<evidence type="ECO:0000256" key="6">
    <source>
        <dbReference type="ARBA" id="ARBA00023098"/>
    </source>
</evidence>
<gene>
    <name evidence="11" type="ORF">ODALV1_LOCUS27444</name>
</gene>
<evidence type="ECO:0000256" key="9">
    <source>
        <dbReference type="SAM" id="SignalP"/>
    </source>
</evidence>
<evidence type="ECO:0000313" key="11">
    <source>
        <dbReference type="EMBL" id="CAL8138605.1"/>
    </source>
</evidence>
<dbReference type="PROSITE" id="PS00118">
    <property type="entry name" value="PA2_HIS"/>
    <property type="match status" value="1"/>
</dbReference>
<proteinExistence type="predicted"/>
<dbReference type="InterPro" id="IPR016090">
    <property type="entry name" value="PLA2-like_dom"/>
</dbReference>
<dbReference type="EC" id="3.1.1.4" evidence="3"/>
<evidence type="ECO:0000256" key="4">
    <source>
        <dbReference type="ARBA" id="ARBA00022525"/>
    </source>
</evidence>
<dbReference type="CDD" id="cd04704">
    <property type="entry name" value="PLA2_bee_venom_like"/>
    <property type="match status" value="1"/>
</dbReference>
<evidence type="ECO:0000259" key="10">
    <source>
        <dbReference type="Pfam" id="PF05826"/>
    </source>
</evidence>
<dbReference type="SUPFAM" id="SSF48619">
    <property type="entry name" value="Phospholipase A2, PLA2"/>
    <property type="match status" value="1"/>
</dbReference>
<keyword evidence="9" id="KW-0732">Signal</keyword>
<dbReference type="PANTHER" id="PTHR12253">
    <property type="entry name" value="RH14732P"/>
    <property type="match status" value="1"/>
</dbReference>
<feature type="signal peptide" evidence="9">
    <location>
        <begin position="1"/>
        <end position="21"/>
    </location>
</feature>
<dbReference type="Proteomes" id="UP001642540">
    <property type="component" value="Unassembled WGS sequence"/>
</dbReference>
<dbReference type="Gene3D" id="1.20.90.10">
    <property type="entry name" value="Phospholipase A2 domain"/>
    <property type="match status" value="1"/>
</dbReference>
<dbReference type="InterPro" id="IPR036444">
    <property type="entry name" value="PLipase_A2_dom_sf"/>
</dbReference>
<feature type="compositionally biased region" description="Basic and acidic residues" evidence="8">
    <location>
        <begin position="245"/>
        <end position="254"/>
    </location>
</feature>
<organism evidence="11 12">
    <name type="scientific">Orchesella dallaii</name>
    <dbReference type="NCBI Taxonomy" id="48710"/>
    <lineage>
        <taxon>Eukaryota</taxon>
        <taxon>Metazoa</taxon>
        <taxon>Ecdysozoa</taxon>
        <taxon>Arthropoda</taxon>
        <taxon>Hexapoda</taxon>
        <taxon>Collembola</taxon>
        <taxon>Entomobryomorpha</taxon>
        <taxon>Entomobryoidea</taxon>
        <taxon>Orchesellidae</taxon>
        <taxon>Orchesellinae</taxon>
        <taxon>Orchesella</taxon>
    </lineage>
</organism>
<keyword evidence="4" id="KW-0964">Secreted</keyword>
<feature type="region of interest" description="Disordered" evidence="8">
    <location>
        <begin position="231"/>
        <end position="254"/>
    </location>
</feature>
<evidence type="ECO:0000256" key="8">
    <source>
        <dbReference type="SAM" id="MobiDB-lite"/>
    </source>
</evidence>
<dbReference type="EMBL" id="CAXLJM020000124">
    <property type="protein sequence ID" value="CAL8138605.1"/>
    <property type="molecule type" value="Genomic_DNA"/>
</dbReference>
<evidence type="ECO:0000256" key="2">
    <source>
        <dbReference type="ARBA" id="ARBA00004613"/>
    </source>
</evidence>
<comment type="cofactor">
    <cofactor evidence="1">
        <name>Ca(2+)</name>
        <dbReference type="ChEBI" id="CHEBI:29108"/>
    </cofactor>
</comment>
<keyword evidence="6" id="KW-0443">Lipid metabolism</keyword>
<keyword evidence="12" id="KW-1185">Reference proteome</keyword>
<evidence type="ECO:0000256" key="3">
    <source>
        <dbReference type="ARBA" id="ARBA00013278"/>
    </source>
</evidence>
<comment type="caution">
    <text evidence="11">The sequence shown here is derived from an EMBL/GenBank/DDBJ whole genome shotgun (WGS) entry which is preliminary data.</text>
</comment>
<feature type="chain" id="PRO_5046965710" description="phospholipase A2" evidence="9">
    <location>
        <begin position="22"/>
        <end position="392"/>
    </location>
</feature>
<evidence type="ECO:0000313" key="12">
    <source>
        <dbReference type="Proteomes" id="UP001642540"/>
    </source>
</evidence>
<keyword evidence="5" id="KW-0442">Lipid degradation</keyword>
<evidence type="ECO:0000256" key="7">
    <source>
        <dbReference type="ARBA" id="ARBA00029903"/>
    </source>
</evidence>